<dbReference type="GO" id="GO:0006260">
    <property type="term" value="P:DNA replication"/>
    <property type="evidence" value="ECO:0007669"/>
    <property type="project" value="UniProtKB-KW"/>
</dbReference>
<evidence type="ECO:0000256" key="4">
    <source>
        <dbReference type="ARBA" id="ARBA00023125"/>
    </source>
</evidence>
<proteinExistence type="inferred from homology"/>
<reference evidence="8" key="1">
    <citation type="journal article" date="2023" name="Mol. Phylogenet. Evol.">
        <title>Genome-scale phylogeny and comparative genomics of the fungal order Sordariales.</title>
        <authorList>
            <person name="Hensen N."/>
            <person name="Bonometti L."/>
            <person name="Westerberg I."/>
            <person name="Brannstrom I.O."/>
            <person name="Guillou S."/>
            <person name="Cros-Aarteil S."/>
            <person name="Calhoun S."/>
            <person name="Haridas S."/>
            <person name="Kuo A."/>
            <person name="Mondo S."/>
            <person name="Pangilinan J."/>
            <person name="Riley R."/>
            <person name="LaButti K."/>
            <person name="Andreopoulos B."/>
            <person name="Lipzen A."/>
            <person name="Chen C."/>
            <person name="Yan M."/>
            <person name="Daum C."/>
            <person name="Ng V."/>
            <person name="Clum A."/>
            <person name="Steindorff A."/>
            <person name="Ohm R.A."/>
            <person name="Martin F."/>
            <person name="Silar P."/>
            <person name="Natvig D.O."/>
            <person name="Lalanne C."/>
            <person name="Gautier V."/>
            <person name="Ament-Velasquez S.L."/>
            <person name="Kruys A."/>
            <person name="Hutchinson M.I."/>
            <person name="Powell A.J."/>
            <person name="Barry K."/>
            <person name="Miller A.N."/>
            <person name="Grigoriev I.V."/>
            <person name="Debuchy R."/>
            <person name="Gladieux P."/>
            <person name="Hiltunen Thoren M."/>
            <person name="Johannesson H."/>
        </authorList>
    </citation>
    <scope>NUCLEOTIDE SEQUENCE</scope>
    <source>
        <strain evidence="8">CBS 123565</strain>
    </source>
</reference>
<comment type="similarity">
    <text evidence="2">Belongs to the ORC6 family.</text>
</comment>
<feature type="region of interest" description="Disordered" evidence="6">
    <location>
        <begin position="93"/>
        <end position="173"/>
    </location>
</feature>
<dbReference type="InterPro" id="IPR008721">
    <property type="entry name" value="ORC6_cyclin_first"/>
</dbReference>
<dbReference type="AlphaFoldDB" id="A0AAN6UI70"/>
<feature type="compositionally biased region" description="Low complexity" evidence="6">
    <location>
        <begin position="94"/>
        <end position="105"/>
    </location>
</feature>
<sequence>MNRSIEQALLSLLPTHNSTLPRPLTELASSLLAQSRNRASTLKAEEEVARHYACAHLACDRLKITLNLPPIDPRPPVPPRIYKRLYSHLDSILPAPASTPSRATPGGTGLGSARVRTPSTRLREQQLLGTSPLADKSRRPPSRTTPGKEKSLAQLRNPSAANTPSKSGVPKDALPRWIRPTLRRLTAALGPAHIGPVVASGVESVIAPGGTLTGDAWVLTNMTPVLGALYLYVWRGVTWPGRELDRARYVGFRKEVAAVIGRAKAEAEILGEQEGDWVGWREVGVREFDTAALRGNRHGWFEMEWVSGVGDLADREMDREEREGGGGDEGRDGAPQVQRADTMFQERYDYLGERKRKAYGEWKAGMMKRIKELEA</sequence>
<evidence type="ECO:0000256" key="1">
    <source>
        <dbReference type="ARBA" id="ARBA00004123"/>
    </source>
</evidence>
<keyword evidence="5" id="KW-0539">Nucleus</keyword>
<protein>
    <recommendedName>
        <fullName evidence="7">ORC6 first cyclin-like domain-containing protein</fullName>
    </recommendedName>
</protein>
<accession>A0AAN6UI70</accession>
<evidence type="ECO:0000256" key="6">
    <source>
        <dbReference type="SAM" id="MobiDB-lite"/>
    </source>
</evidence>
<keyword evidence="3" id="KW-0235">DNA replication</keyword>
<keyword evidence="9" id="KW-1185">Reference proteome</keyword>
<reference evidence="8" key="2">
    <citation type="submission" date="2023-05" db="EMBL/GenBank/DDBJ databases">
        <authorList>
            <consortium name="Lawrence Berkeley National Laboratory"/>
            <person name="Steindorff A."/>
            <person name="Hensen N."/>
            <person name="Bonometti L."/>
            <person name="Westerberg I."/>
            <person name="Brannstrom I.O."/>
            <person name="Guillou S."/>
            <person name="Cros-Aarteil S."/>
            <person name="Calhoun S."/>
            <person name="Haridas S."/>
            <person name="Kuo A."/>
            <person name="Mondo S."/>
            <person name="Pangilinan J."/>
            <person name="Riley R."/>
            <person name="Labutti K."/>
            <person name="Andreopoulos B."/>
            <person name="Lipzen A."/>
            <person name="Chen C."/>
            <person name="Yanf M."/>
            <person name="Daum C."/>
            <person name="Ng V."/>
            <person name="Clum A."/>
            <person name="Ohm R."/>
            <person name="Martin F."/>
            <person name="Silar P."/>
            <person name="Natvig D."/>
            <person name="Lalanne C."/>
            <person name="Gautier V."/>
            <person name="Ament-Velasquez S.L."/>
            <person name="Kruys A."/>
            <person name="Hutchinson M.I."/>
            <person name="Powell A.J."/>
            <person name="Barry K."/>
            <person name="Miller A.N."/>
            <person name="Grigoriev I.V."/>
            <person name="Debuchy R."/>
            <person name="Gladieux P."/>
            <person name="Thoren M.H."/>
            <person name="Johannesson H."/>
        </authorList>
    </citation>
    <scope>NUCLEOTIDE SEQUENCE</scope>
    <source>
        <strain evidence="8">CBS 123565</strain>
    </source>
</reference>
<keyword evidence="4" id="KW-0238">DNA-binding</keyword>
<evidence type="ECO:0000256" key="5">
    <source>
        <dbReference type="ARBA" id="ARBA00023242"/>
    </source>
</evidence>
<feature type="region of interest" description="Disordered" evidence="6">
    <location>
        <begin position="317"/>
        <end position="340"/>
    </location>
</feature>
<organism evidence="8 9">
    <name type="scientific">Trichocladium antarcticum</name>
    <dbReference type="NCBI Taxonomy" id="1450529"/>
    <lineage>
        <taxon>Eukaryota</taxon>
        <taxon>Fungi</taxon>
        <taxon>Dikarya</taxon>
        <taxon>Ascomycota</taxon>
        <taxon>Pezizomycotina</taxon>
        <taxon>Sordariomycetes</taxon>
        <taxon>Sordariomycetidae</taxon>
        <taxon>Sordariales</taxon>
        <taxon>Chaetomiaceae</taxon>
        <taxon>Trichocladium</taxon>
    </lineage>
</organism>
<dbReference type="GO" id="GO:0003677">
    <property type="term" value="F:DNA binding"/>
    <property type="evidence" value="ECO:0007669"/>
    <property type="project" value="UniProtKB-KW"/>
</dbReference>
<comment type="caution">
    <text evidence="8">The sequence shown here is derived from an EMBL/GenBank/DDBJ whole genome shotgun (WGS) entry which is preliminary data.</text>
</comment>
<feature type="domain" description="ORC6 first cyclin-like" evidence="7">
    <location>
        <begin position="10"/>
        <end position="93"/>
    </location>
</feature>
<feature type="compositionally biased region" description="Polar residues" evidence="6">
    <location>
        <begin position="154"/>
        <end position="166"/>
    </location>
</feature>
<evidence type="ECO:0000313" key="9">
    <source>
        <dbReference type="Proteomes" id="UP001304895"/>
    </source>
</evidence>
<dbReference type="Pfam" id="PF05460">
    <property type="entry name" value="ORC6"/>
    <property type="match status" value="1"/>
</dbReference>
<name>A0AAN6UI70_9PEZI</name>
<gene>
    <name evidence="8" type="ORF">BT67DRAFT_479391</name>
</gene>
<evidence type="ECO:0000256" key="3">
    <source>
        <dbReference type="ARBA" id="ARBA00022705"/>
    </source>
</evidence>
<dbReference type="GO" id="GO:0005664">
    <property type="term" value="C:nuclear origin of replication recognition complex"/>
    <property type="evidence" value="ECO:0007669"/>
    <property type="project" value="InterPro"/>
</dbReference>
<comment type="subcellular location">
    <subcellularLocation>
        <location evidence="1">Nucleus</location>
    </subcellularLocation>
</comment>
<dbReference type="Proteomes" id="UP001304895">
    <property type="component" value="Unassembled WGS sequence"/>
</dbReference>
<evidence type="ECO:0000259" key="7">
    <source>
        <dbReference type="Pfam" id="PF05460"/>
    </source>
</evidence>
<feature type="compositionally biased region" description="Basic and acidic residues" evidence="6">
    <location>
        <begin position="317"/>
        <end position="332"/>
    </location>
</feature>
<dbReference type="EMBL" id="MU853413">
    <property type="protein sequence ID" value="KAK4133195.1"/>
    <property type="molecule type" value="Genomic_DNA"/>
</dbReference>
<evidence type="ECO:0000313" key="8">
    <source>
        <dbReference type="EMBL" id="KAK4133195.1"/>
    </source>
</evidence>
<evidence type="ECO:0000256" key="2">
    <source>
        <dbReference type="ARBA" id="ARBA00010840"/>
    </source>
</evidence>